<dbReference type="AlphaFoldDB" id="A0AA88P6Q7"/>
<dbReference type="EMBL" id="JAUYZG010000023">
    <property type="protein sequence ID" value="KAK2871273.1"/>
    <property type="molecule type" value="Genomic_DNA"/>
</dbReference>
<evidence type="ECO:0000313" key="2">
    <source>
        <dbReference type="Proteomes" id="UP001187343"/>
    </source>
</evidence>
<organism evidence="1 2">
    <name type="scientific">Cirrhinus molitorella</name>
    <name type="common">mud carp</name>
    <dbReference type="NCBI Taxonomy" id="172907"/>
    <lineage>
        <taxon>Eukaryota</taxon>
        <taxon>Metazoa</taxon>
        <taxon>Chordata</taxon>
        <taxon>Craniata</taxon>
        <taxon>Vertebrata</taxon>
        <taxon>Euteleostomi</taxon>
        <taxon>Actinopterygii</taxon>
        <taxon>Neopterygii</taxon>
        <taxon>Teleostei</taxon>
        <taxon>Ostariophysi</taxon>
        <taxon>Cypriniformes</taxon>
        <taxon>Cyprinidae</taxon>
        <taxon>Labeoninae</taxon>
        <taxon>Labeonini</taxon>
        <taxon>Cirrhinus</taxon>
    </lineage>
</organism>
<dbReference type="Proteomes" id="UP001187343">
    <property type="component" value="Unassembled WGS sequence"/>
</dbReference>
<reference evidence="1" key="1">
    <citation type="submission" date="2023-08" db="EMBL/GenBank/DDBJ databases">
        <title>Chromosome-level Genome Assembly of mud carp (Cirrhinus molitorella).</title>
        <authorList>
            <person name="Liu H."/>
        </authorList>
    </citation>
    <scope>NUCLEOTIDE SEQUENCE</scope>
    <source>
        <strain evidence="1">Prfri</strain>
        <tissue evidence="1">Muscle</tissue>
    </source>
</reference>
<keyword evidence="2" id="KW-1185">Reference proteome</keyword>
<accession>A0AA88P6Q7</accession>
<name>A0AA88P6Q7_9TELE</name>
<sequence length="113" mass="12057">MRIGTSLQDISASSSLWLVGDVWALKLPTSSPKTGVARQSSIPPLELQPRANYARLHADETCSCQALHACYKSPFRGLCLSDWTGYGGAGESSPISLPQIQPAPLLSSVCQQV</sequence>
<gene>
    <name evidence="1" type="ORF">Q8A67_023800</name>
</gene>
<evidence type="ECO:0000313" key="1">
    <source>
        <dbReference type="EMBL" id="KAK2871273.1"/>
    </source>
</evidence>
<comment type="caution">
    <text evidence="1">The sequence shown here is derived from an EMBL/GenBank/DDBJ whole genome shotgun (WGS) entry which is preliminary data.</text>
</comment>
<proteinExistence type="predicted"/>
<protein>
    <submittedName>
        <fullName evidence="1">Uncharacterized protein</fullName>
    </submittedName>
</protein>